<evidence type="ECO:0000313" key="3">
    <source>
        <dbReference type="EMBL" id="CAJ0557764.1"/>
    </source>
</evidence>
<dbReference type="Gene3D" id="3.40.50.1820">
    <property type="entry name" value="alpha/beta hydrolase"/>
    <property type="match status" value="1"/>
</dbReference>
<reference evidence="3" key="1">
    <citation type="submission" date="2023-06" db="EMBL/GenBank/DDBJ databases">
        <authorList>
            <person name="Delattre M."/>
        </authorList>
    </citation>
    <scope>NUCLEOTIDE SEQUENCE</scope>
    <source>
        <strain evidence="3">AF72</strain>
    </source>
</reference>
<comment type="caution">
    <text evidence="3">The sequence shown here is derived from an EMBL/GenBank/DDBJ whole genome shotgun (WGS) entry which is preliminary data.</text>
</comment>
<evidence type="ECO:0000259" key="2">
    <source>
        <dbReference type="Pfam" id="PF07859"/>
    </source>
</evidence>
<dbReference type="EMBL" id="CATQJA010000097">
    <property type="protein sequence ID" value="CAJ0557764.1"/>
    <property type="molecule type" value="Genomic_DNA"/>
</dbReference>
<feature type="domain" description="Alpha/beta hydrolase fold-3" evidence="2">
    <location>
        <begin position="75"/>
        <end position="182"/>
    </location>
</feature>
<name>A0AA36C4S3_9BILA</name>
<proteinExistence type="predicted"/>
<dbReference type="PANTHER" id="PTHR48081:SF33">
    <property type="entry name" value="KYNURENINE FORMAMIDASE"/>
    <property type="match status" value="1"/>
</dbReference>
<evidence type="ECO:0000256" key="1">
    <source>
        <dbReference type="ARBA" id="ARBA00022801"/>
    </source>
</evidence>
<dbReference type="AlphaFoldDB" id="A0AA36C4S3"/>
<dbReference type="SUPFAM" id="SSF53474">
    <property type="entry name" value="alpha/beta-Hydrolases"/>
    <property type="match status" value="1"/>
</dbReference>
<dbReference type="InterPro" id="IPR029058">
    <property type="entry name" value="AB_hydrolase_fold"/>
</dbReference>
<sequence length="391" mass="43748">MCRHEEGMTELDCSHSCSHHTGSGKEPAKVISEWLEVMEMQLNENKKNHVHHEIPYGPMDKQKIDVWGQVGKRMFVFFHGGYWIEGDRKYGTSAVGQLVPEDVAVACVGYEFASERHTLPELCEDAGKAVQVLLDKFPSTELIIGGHSAGAHLAFKAYSKLADTSRISALFLLCGVYQVEGLEEVYIGKTMGLTVEEAWYCTCRPEELGVSSDLKIVLLEAEHDTQAIKSAQGQMAEKLKERGFDVHLEVIPGSDHFTLVQNLGTQSRESELLKEIYFTRRHGDVALIFRIWDYTSALSAARYVLQFCCPGIAQRLDDQPAFGSFHFYSRSLIFADRFVGCNQFCISSSGFPQVSRSKGTPERVDDKPVLAPFFHIFSTRIENATPTSICS</sequence>
<protein>
    <recommendedName>
        <fullName evidence="2">Alpha/beta hydrolase fold-3 domain-containing protein</fullName>
    </recommendedName>
</protein>
<feature type="non-terminal residue" evidence="3">
    <location>
        <position position="391"/>
    </location>
</feature>
<keyword evidence="4" id="KW-1185">Reference proteome</keyword>
<dbReference type="PANTHER" id="PTHR48081">
    <property type="entry name" value="AB HYDROLASE SUPERFAMILY PROTEIN C4A8.06C"/>
    <property type="match status" value="1"/>
</dbReference>
<dbReference type="InterPro" id="IPR013094">
    <property type="entry name" value="AB_hydrolase_3"/>
</dbReference>
<dbReference type="GO" id="GO:0004061">
    <property type="term" value="F:arylformamidase activity"/>
    <property type="evidence" value="ECO:0007669"/>
    <property type="project" value="TreeGrafter"/>
</dbReference>
<organism evidence="3 4">
    <name type="scientific">Mesorhabditis spiculigera</name>
    <dbReference type="NCBI Taxonomy" id="96644"/>
    <lineage>
        <taxon>Eukaryota</taxon>
        <taxon>Metazoa</taxon>
        <taxon>Ecdysozoa</taxon>
        <taxon>Nematoda</taxon>
        <taxon>Chromadorea</taxon>
        <taxon>Rhabditida</taxon>
        <taxon>Rhabditina</taxon>
        <taxon>Rhabditomorpha</taxon>
        <taxon>Rhabditoidea</taxon>
        <taxon>Rhabditidae</taxon>
        <taxon>Mesorhabditinae</taxon>
        <taxon>Mesorhabditis</taxon>
    </lineage>
</organism>
<keyword evidence="1" id="KW-0378">Hydrolase</keyword>
<dbReference type="Pfam" id="PF07859">
    <property type="entry name" value="Abhydrolase_3"/>
    <property type="match status" value="1"/>
</dbReference>
<dbReference type="InterPro" id="IPR050300">
    <property type="entry name" value="GDXG_lipolytic_enzyme"/>
</dbReference>
<accession>A0AA36C4S3</accession>
<dbReference type="Proteomes" id="UP001177023">
    <property type="component" value="Unassembled WGS sequence"/>
</dbReference>
<evidence type="ECO:0000313" key="4">
    <source>
        <dbReference type="Proteomes" id="UP001177023"/>
    </source>
</evidence>
<gene>
    <name evidence="3" type="ORF">MSPICULIGERA_LOCUS522</name>
</gene>